<keyword evidence="4" id="KW-1185">Reference proteome</keyword>
<dbReference type="Pfam" id="PF09084">
    <property type="entry name" value="NMT1"/>
    <property type="match status" value="1"/>
</dbReference>
<dbReference type="Gene3D" id="3.40.190.10">
    <property type="entry name" value="Periplasmic binding protein-like II"/>
    <property type="match status" value="2"/>
</dbReference>
<proteinExistence type="predicted"/>
<feature type="chain" id="PRO_5038926563" evidence="1">
    <location>
        <begin position="26"/>
        <end position="366"/>
    </location>
</feature>
<dbReference type="RefSeq" id="WP_074791296.1">
    <property type="nucleotide sequence ID" value="NZ_FNZX01000011.1"/>
</dbReference>
<evidence type="ECO:0000256" key="1">
    <source>
        <dbReference type="SAM" id="SignalP"/>
    </source>
</evidence>
<name>A0A1H7K165_9FIRM</name>
<feature type="signal peptide" evidence="1">
    <location>
        <begin position="1"/>
        <end position="25"/>
    </location>
</feature>
<sequence length="366" mass="40396">MHNKNINKKLITLSLAATLVFSAVACGTTSGNDETGTKSNASVEDNGVENVALTPEDFNIDDVGEFTIRVGVNSGDQNQVLKILDDHTNFLKDRGINLETTEFAAGINTIDAITTGQLDVGLFADYAGVNRIGNTLADTKLRAFAMIAKSDSTYLYVNPDTVTKAEDLAGKTVINMPGVVTEYEYGKLFETYGIDPASVEFANVSSAQEALALATNDSADAYWVGRINWSKFEEVGWTPLLNIGDIDATMYTYLVADESYLLEHEAEVAKFLAVSNEAFEYVENNLDEVAQWEEDDLGLAKELAIENWKAATHEYTFPQEAYEDLLKVEAWCYQNGNFPTDYDFTDFINTDALYLVNGDKVTWQPK</sequence>
<dbReference type="AlphaFoldDB" id="A0A1H7K165"/>
<evidence type="ECO:0000313" key="3">
    <source>
        <dbReference type="EMBL" id="SEK80559.1"/>
    </source>
</evidence>
<keyword evidence="1" id="KW-0732">Signal</keyword>
<accession>A0A1H7K165</accession>
<gene>
    <name evidence="3" type="ORF">SAMN02910377_01874</name>
</gene>
<evidence type="ECO:0000259" key="2">
    <source>
        <dbReference type="Pfam" id="PF09084"/>
    </source>
</evidence>
<feature type="domain" description="SsuA/THI5-like" evidence="2">
    <location>
        <begin position="87"/>
        <end position="285"/>
    </location>
</feature>
<protein>
    <submittedName>
        <fullName evidence="3">NitT/TauT family transport system substrate-binding protein</fullName>
    </submittedName>
</protein>
<dbReference type="EMBL" id="FNZX01000011">
    <property type="protein sequence ID" value="SEK80559.1"/>
    <property type="molecule type" value="Genomic_DNA"/>
</dbReference>
<organism evidence="3 4">
    <name type="scientific">Pseudobutyrivibrio ruminis</name>
    <dbReference type="NCBI Taxonomy" id="46206"/>
    <lineage>
        <taxon>Bacteria</taxon>
        <taxon>Bacillati</taxon>
        <taxon>Bacillota</taxon>
        <taxon>Clostridia</taxon>
        <taxon>Lachnospirales</taxon>
        <taxon>Lachnospiraceae</taxon>
        <taxon>Pseudobutyrivibrio</taxon>
    </lineage>
</organism>
<reference evidence="4" key="1">
    <citation type="submission" date="2016-10" db="EMBL/GenBank/DDBJ databases">
        <authorList>
            <person name="Varghese N."/>
        </authorList>
    </citation>
    <scope>NUCLEOTIDE SEQUENCE [LARGE SCALE GENOMIC DNA]</scope>
    <source>
        <strain evidence="4">ACV-9</strain>
    </source>
</reference>
<dbReference type="PROSITE" id="PS51257">
    <property type="entry name" value="PROKAR_LIPOPROTEIN"/>
    <property type="match status" value="1"/>
</dbReference>
<dbReference type="PANTHER" id="PTHR30024">
    <property type="entry name" value="ALIPHATIC SULFONATES-BINDING PROTEIN-RELATED"/>
    <property type="match status" value="1"/>
</dbReference>
<evidence type="ECO:0000313" key="4">
    <source>
        <dbReference type="Proteomes" id="UP000182321"/>
    </source>
</evidence>
<dbReference type="SUPFAM" id="SSF53850">
    <property type="entry name" value="Periplasmic binding protein-like II"/>
    <property type="match status" value="1"/>
</dbReference>
<dbReference type="Proteomes" id="UP000182321">
    <property type="component" value="Unassembled WGS sequence"/>
</dbReference>
<dbReference type="InterPro" id="IPR015168">
    <property type="entry name" value="SsuA/THI5"/>
</dbReference>